<keyword evidence="2" id="KW-1185">Reference proteome</keyword>
<dbReference type="OrthoDB" id="9803036at2"/>
<dbReference type="Gene3D" id="2.160.10.10">
    <property type="entry name" value="Hexapeptide repeat proteins"/>
    <property type="match status" value="1"/>
</dbReference>
<evidence type="ECO:0000313" key="2">
    <source>
        <dbReference type="Proteomes" id="UP000001817"/>
    </source>
</evidence>
<dbReference type="EMBL" id="CP000272">
    <property type="protein sequence ID" value="ABE36792.1"/>
    <property type="molecule type" value="Genomic_DNA"/>
</dbReference>
<protein>
    <submittedName>
        <fullName evidence="1">Transferase, hexapeptide repeat protein</fullName>
    </submittedName>
</protein>
<organism evidence="1 2">
    <name type="scientific">Paraburkholderia xenovorans (strain LB400)</name>
    <dbReference type="NCBI Taxonomy" id="266265"/>
    <lineage>
        <taxon>Bacteria</taxon>
        <taxon>Pseudomonadati</taxon>
        <taxon>Pseudomonadota</taxon>
        <taxon>Betaproteobacteria</taxon>
        <taxon>Burkholderiales</taxon>
        <taxon>Burkholderiaceae</taxon>
        <taxon>Paraburkholderia</taxon>
    </lineage>
</organism>
<proteinExistence type="predicted"/>
<sequence>MAGKYYSFDGVSPEVSGSAFVHPTAVLIGRVTISDHCYIGPHATLRGDGGVILLREGAIVQDSCTIHGRNAVLEVGSCLGHNAVVHGARIGEGALVGISSVVLDEAVVGSQAILGALSLLTARTLLPDRHLATGIPAKVLRALSGNEVSRMVEGGKHYEALTMLSIRTMNEERNA</sequence>
<gene>
    <name evidence="1" type="ORF">Bxe_C0917</name>
</gene>
<accession>Q13GJ7</accession>
<name>Q13GJ7_PARXL</name>
<dbReference type="KEGG" id="bxe:Bxe_C0917"/>
<dbReference type="AlphaFoldDB" id="Q13GJ7"/>
<evidence type="ECO:0000313" key="1">
    <source>
        <dbReference type="EMBL" id="ABE36792.1"/>
    </source>
</evidence>
<dbReference type="PANTHER" id="PTHR13061">
    <property type="entry name" value="DYNACTIN SUBUNIT P25"/>
    <property type="match status" value="1"/>
</dbReference>
<dbReference type="KEGG" id="bxb:DR64_7532"/>
<dbReference type="STRING" id="266265.Bxe_C0917"/>
<dbReference type="RefSeq" id="WP_011494039.1">
    <property type="nucleotide sequence ID" value="NC_007953.1"/>
</dbReference>
<keyword evidence="1" id="KW-0808">Transferase</keyword>
<dbReference type="CDD" id="cd04745">
    <property type="entry name" value="LbH_paaY_like"/>
    <property type="match status" value="1"/>
</dbReference>
<dbReference type="InterPro" id="IPR011004">
    <property type="entry name" value="Trimer_LpxA-like_sf"/>
</dbReference>
<reference evidence="1 2" key="1">
    <citation type="journal article" date="2006" name="Proc. Natl. Acad. Sci. U.S.A.">
        <title>Burkholderia xenovorans LB400 harbors a multi-replicon, 9.73-Mbp genome shaped for versatility.</title>
        <authorList>
            <person name="Chain P.S."/>
            <person name="Denef V.J."/>
            <person name="Konstantinidis K.T."/>
            <person name="Vergez L.M."/>
            <person name="Agullo L."/>
            <person name="Reyes V.L."/>
            <person name="Hauser L."/>
            <person name="Cordova M."/>
            <person name="Gomez L."/>
            <person name="Gonzalez M."/>
            <person name="Land M."/>
            <person name="Lao V."/>
            <person name="Larimer F."/>
            <person name="LiPuma J.J."/>
            <person name="Mahenthiralingam E."/>
            <person name="Malfatti S.A."/>
            <person name="Marx C.J."/>
            <person name="Parnell J.J."/>
            <person name="Ramette A."/>
            <person name="Richardson P."/>
            <person name="Seeger M."/>
            <person name="Smith D."/>
            <person name="Spilker T."/>
            <person name="Sul W.J."/>
            <person name="Tsoi T.V."/>
            <person name="Ulrich L.E."/>
            <person name="Zhulin I.B."/>
            <person name="Tiedje J.M."/>
        </authorList>
    </citation>
    <scope>NUCLEOTIDE SEQUENCE [LARGE SCALE GENOMIC DNA]</scope>
    <source>
        <strain evidence="1 2">LB400</strain>
    </source>
</reference>
<dbReference type="eggNOG" id="COG0663">
    <property type="taxonomic scope" value="Bacteria"/>
</dbReference>
<dbReference type="GO" id="GO:0016740">
    <property type="term" value="F:transferase activity"/>
    <property type="evidence" value="ECO:0007669"/>
    <property type="project" value="UniProtKB-KW"/>
</dbReference>
<dbReference type="PANTHER" id="PTHR13061:SF29">
    <property type="entry name" value="GAMMA CARBONIC ANHYDRASE-LIKE 1, MITOCHONDRIAL-RELATED"/>
    <property type="match status" value="1"/>
</dbReference>
<dbReference type="Proteomes" id="UP000001817">
    <property type="component" value="Chromosome 3"/>
</dbReference>
<dbReference type="InterPro" id="IPR050484">
    <property type="entry name" value="Transf_Hexapept/Carb_Anhydrase"/>
</dbReference>
<dbReference type="SUPFAM" id="SSF51161">
    <property type="entry name" value="Trimeric LpxA-like enzymes"/>
    <property type="match status" value="1"/>
</dbReference>